<dbReference type="EMBL" id="QICB01000006">
    <property type="protein sequence ID" value="RNL19163.1"/>
    <property type="molecule type" value="Genomic_DNA"/>
</dbReference>
<evidence type="ECO:0000256" key="1">
    <source>
        <dbReference type="SAM" id="Phobius"/>
    </source>
</evidence>
<evidence type="ECO:0000313" key="3">
    <source>
        <dbReference type="Proteomes" id="UP000267368"/>
    </source>
</evidence>
<keyword evidence="3" id="KW-1185">Reference proteome</keyword>
<name>A0A3N0AE24_9ACTN</name>
<organism evidence="2 3">
    <name type="scientific">Slackia faecicanis</name>
    <dbReference type="NCBI Taxonomy" id="255723"/>
    <lineage>
        <taxon>Bacteria</taxon>
        <taxon>Bacillati</taxon>
        <taxon>Actinomycetota</taxon>
        <taxon>Coriobacteriia</taxon>
        <taxon>Eggerthellales</taxon>
        <taxon>Eggerthellaceae</taxon>
        <taxon>Slackia</taxon>
    </lineage>
</organism>
<dbReference type="Proteomes" id="UP000267368">
    <property type="component" value="Unassembled WGS sequence"/>
</dbReference>
<feature type="transmembrane region" description="Helical" evidence="1">
    <location>
        <begin position="78"/>
        <end position="96"/>
    </location>
</feature>
<dbReference type="InterPro" id="IPR052712">
    <property type="entry name" value="Acid_resist_chaperone_HdeD"/>
</dbReference>
<protein>
    <recommendedName>
        <fullName evidence="4">HdeD family acid-resistance protein</fullName>
    </recommendedName>
</protein>
<keyword evidence="1" id="KW-0812">Transmembrane</keyword>
<evidence type="ECO:0000313" key="2">
    <source>
        <dbReference type="EMBL" id="RNL19163.1"/>
    </source>
</evidence>
<feature type="transmembrane region" description="Helical" evidence="1">
    <location>
        <begin position="108"/>
        <end position="127"/>
    </location>
</feature>
<sequence>MFSTTCPRPRPRWNARFGKRETDMSNIRIELMDSRDEFRPGRSGGSVNWMQLLSGILLLAFGALCVFCPLEVLVGFNVVAAVLVIIAGGINAAAYVRARNTLFEQSGWSLFFAVMLILIGVMLIMFPMVGVAFMGWALGLGALLFGVVQLVAARRFYAVGAGIGLLVGISGIAEVVLGVLLCIWPSNLGIFIGLFAFVHAVDMIVFSLPIGRDRTNTLW</sequence>
<dbReference type="PANTHER" id="PTHR34989:SF1">
    <property type="entry name" value="PROTEIN HDED"/>
    <property type="match status" value="1"/>
</dbReference>
<dbReference type="GO" id="GO:0005886">
    <property type="term" value="C:plasma membrane"/>
    <property type="evidence" value="ECO:0007669"/>
    <property type="project" value="TreeGrafter"/>
</dbReference>
<dbReference type="PANTHER" id="PTHR34989">
    <property type="entry name" value="PROTEIN HDED"/>
    <property type="match status" value="1"/>
</dbReference>
<keyword evidence="1" id="KW-0472">Membrane</keyword>
<comment type="caution">
    <text evidence="2">The sequence shown here is derived from an EMBL/GenBank/DDBJ whole genome shotgun (WGS) entry which is preliminary data.</text>
</comment>
<proteinExistence type="predicted"/>
<feature type="transmembrane region" description="Helical" evidence="1">
    <location>
        <begin position="52"/>
        <end position="72"/>
    </location>
</feature>
<reference evidence="3" key="1">
    <citation type="submission" date="2018-05" db="EMBL/GenBank/DDBJ databases">
        <title>Genome Sequencing of selected type strains of the family Eggerthellaceae.</title>
        <authorList>
            <person name="Danylec N."/>
            <person name="Stoll D.A."/>
            <person name="Doetsch A."/>
            <person name="Huch M."/>
        </authorList>
    </citation>
    <scope>NUCLEOTIDE SEQUENCE [LARGE SCALE GENOMIC DNA]</scope>
    <source>
        <strain evidence="3">DSM 17537</strain>
    </source>
</reference>
<feature type="transmembrane region" description="Helical" evidence="1">
    <location>
        <begin position="133"/>
        <end position="152"/>
    </location>
</feature>
<gene>
    <name evidence="2" type="ORF">DMP07_07415</name>
</gene>
<dbReference type="InterPro" id="IPR005325">
    <property type="entry name" value="DUF308_memb"/>
</dbReference>
<evidence type="ECO:0008006" key="4">
    <source>
        <dbReference type="Google" id="ProtNLM"/>
    </source>
</evidence>
<feature type="transmembrane region" description="Helical" evidence="1">
    <location>
        <begin position="190"/>
        <end position="210"/>
    </location>
</feature>
<dbReference type="Pfam" id="PF03729">
    <property type="entry name" value="DUF308"/>
    <property type="match status" value="1"/>
</dbReference>
<accession>A0A3N0AE24</accession>
<dbReference type="AlphaFoldDB" id="A0A3N0AE24"/>
<keyword evidence="1" id="KW-1133">Transmembrane helix</keyword>
<feature type="transmembrane region" description="Helical" evidence="1">
    <location>
        <begin position="159"/>
        <end position="184"/>
    </location>
</feature>